<dbReference type="AlphaFoldDB" id="A0A1H8LER5"/>
<proteinExistence type="predicted"/>
<sequence length="220" mass="23374">MIRLLLIVLLIGTQAQAGPWLRDTGRVFTATGLTLSRPLTGGAVRHVTTFYSEWGVSERLTIGLDGWSAPGQSFAGVFFSRLPLWRGAGGDLWAAEFGTGQHIDATGSRLIVRPGLSWGRGLTTKVGAGWLSTDARLTLSPGAGLLGGKIESTYGVALRPGLSLMAQLTLEQTRGGRVHWTATPSVVLRLDSARRLQLSGFGQSFGGGTAGVKIVIWQEF</sequence>
<reference evidence="1 2" key="1">
    <citation type="submission" date="2016-10" db="EMBL/GenBank/DDBJ databases">
        <authorList>
            <person name="de Groot N.N."/>
        </authorList>
    </citation>
    <scope>NUCLEOTIDE SEQUENCE [LARGE SCALE GENOMIC DNA]</scope>
    <source>
        <strain evidence="1 2">DSM 27842</strain>
    </source>
</reference>
<gene>
    <name evidence="1" type="ORF">SAMN04490248_101114</name>
</gene>
<keyword evidence="2" id="KW-1185">Reference proteome</keyword>
<accession>A0A1H8LER5</accession>
<dbReference type="OrthoDB" id="7857490at2"/>
<dbReference type="STRING" id="569882.SAMN04490248_101114"/>
<name>A0A1H8LER5_9RHOB</name>
<organism evidence="1 2">
    <name type="scientific">Salinihabitans flavidus</name>
    <dbReference type="NCBI Taxonomy" id="569882"/>
    <lineage>
        <taxon>Bacteria</taxon>
        <taxon>Pseudomonadati</taxon>
        <taxon>Pseudomonadota</taxon>
        <taxon>Alphaproteobacteria</taxon>
        <taxon>Rhodobacterales</taxon>
        <taxon>Roseobacteraceae</taxon>
        <taxon>Salinihabitans</taxon>
    </lineage>
</organism>
<dbReference type="Proteomes" id="UP000198893">
    <property type="component" value="Unassembled WGS sequence"/>
</dbReference>
<evidence type="ECO:0000313" key="1">
    <source>
        <dbReference type="EMBL" id="SEO03650.1"/>
    </source>
</evidence>
<dbReference type="RefSeq" id="WP_093114685.1">
    <property type="nucleotide sequence ID" value="NZ_FODS01000001.1"/>
</dbReference>
<evidence type="ECO:0008006" key="3">
    <source>
        <dbReference type="Google" id="ProtNLM"/>
    </source>
</evidence>
<protein>
    <recommendedName>
        <fullName evidence="3">Cellulose biosynthesis protein BcsS</fullName>
    </recommendedName>
</protein>
<evidence type="ECO:0000313" key="2">
    <source>
        <dbReference type="Proteomes" id="UP000198893"/>
    </source>
</evidence>
<dbReference type="EMBL" id="FODS01000001">
    <property type="protein sequence ID" value="SEO03650.1"/>
    <property type="molecule type" value="Genomic_DNA"/>
</dbReference>